<protein>
    <recommendedName>
        <fullName evidence="3">N-acetyltransferase domain-containing protein</fullName>
    </recommendedName>
</protein>
<evidence type="ECO:0000313" key="2">
    <source>
        <dbReference type="Proteomes" id="UP000535937"/>
    </source>
</evidence>
<name>A0A7W4WCU6_9GAMM</name>
<evidence type="ECO:0008006" key="3">
    <source>
        <dbReference type="Google" id="ProtNLM"/>
    </source>
</evidence>
<sequence length="187" mass="21457">MISPSGFLNASKRFEQLRSIAREVTSENLSEIYHDYASIRLAGIDSEALRCSETWLDHECSRPRAEWSWSEAAKIYRQRHPKRFELSIWYDDKLCGLSYGRPSYASTRMRIELIEGAPRAGNPLGPRRVVPITIMNATAYAGILGAKELRIMRPARALIGYYESLDFTYVESTGAEHFPDYLFKVLR</sequence>
<keyword evidence="2" id="KW-1185">Reference proteome</keyword>
<organism evidence="1 2">
    <name type="scientific">Microbulbifer rhizosphaerae</name>
    <dbReference type="NCBI Taxonomy" id="1562603"/>
    <lineage>
        <taxon>Bacteria</taxon>
        <taxon>Pseudomonadati</taxon>
        <taxon>Pseudomonadota</taxon>
        <taxon>Gammaproteobacteria</taxon>
        <taxon>Cellvibrionales</taxon>
        <taxon>Microbulbiferaceae</taxon>
        <taxon>Microbulbifer</taxon>
    </lineage>
</organism>
<dbReference type="AlphaFoldDB" id="A0A7W4WCU6"/>
<gene>
    <name evidence="1" type="ORF">FHS09_002236</name>
</gene>
<proteinExistence type="predicted"/>
<dbReference type="EMBL" id="JACHWZ010000009">
    <property type="protein sequence ID" value="MBB3061403.1"/>
    <property type="molecule type" value="Genomic_DNA"/>
</dbReference>
<reference evidence="1 2" key="1">
    <citation type="submission" date="2020-08" db="EMBL/GenBank/DDBJ databases">
        <title>Genomic Encyclopedia of Type Strains, Phase III (KMG-III): the genomes of soil and plant-associated and newly described type strains.</title>
        <authorList>
            <person name="Whitman W."/>
        </authorList>
    </citation>
    <scope>NUCLEOTIDE SEQUENCE [LARGE SCALE GENOMIC DNA]</scope>
    <source>
        <strain evidence="1 2">CECT 8799</strain>
    </source>
</reference>
<evidence type="ECO:0000313" key="1">
    <source>
        <dbReference type="EMBL" id="MBB3061403.1"/>
    </source>
</evidence>
<comment type="caution">
    <text evidence="1">The sequence shown here is derived from an EMBL/GenBank/DDBJ whole genome shotgun (WGS) entry which is preliminary data.</text>
</comment>
<dbReference type="Proteomes" id="UP000535937">
    <property type="component" value="Unassembled WGS sequence"/>
</dbReference>
<accession>A0A7W4WCU6</accession>